<keyword evidence="1" id="KW-1133">Transmembrane helix</keyword>
<evidence type="ECO:0000313" key="2">
    <source>
        <dbReference type="EMBL" id="QMT41656.1"/>
    </source>
</evidence>
<keyword evidence="2" id="KW-0503">Monooxygenase</keyword>
<dbReference type="Proteomes" id="UP000514752">
    <property type="component" value="Chromosome"/>
</dbReference>
<proteinExistence type="predicted"/>
<evidence type="ECO:0000313" key="3">
    <source>
        <dbReference type="Proteomes" id="UP000514752"/>
    </source>
</evidence>
<sequence length="167" mass="18993">MLAITFKTMNVLGVLYVICVLMTYALCFFMTAKIALLFKRAQGDASPLFQIPKGFPRFKTKWLDRLISFLILNLMSLFAMFSMGRIFGGTAIPISVFQKNIGFYLLTIATINALSLSLMLLFNKTEFLILKKLNIAWYYEAVLWTLLLLLTLYSGLSLQAEIEAMMV</sequence>
<name>A0A7D7NDD5_9NEIS</name>
<reference evidence="2 3" key="1">
    <citation type="submission" date="2020-07" db="EMBL/GenBank/DDBJ databases">
        <title>Genomic diversity of species in the Neisseriaceae family.</title>
        <authorList>
            <person name="Vincent A.T."/>
            <person name="Bernet E."/>
            <person name="Veyrier F.J."/>
        </authorList>
    </citation>
    <scope>NUCLEOTIDE SEQUENCE [LARGE SCALE GENOMIC DNA]</scope>
    <source>
        <strain evidence="2 3">DSM 22244</strain>
    </source>
</reference>
<dbReference type="GO" id="GO:0004497">
    <property type="term" value="F:monooxygenase activity"/>
    <property type="evidence" value="ECO:0007669"/>
    <property type="project" value="UniProtKB-KW"/>
</dbReference>
<keyword evidence="1" id="KW-0812">Transmembrane</keyword>
<keyword evidence="1" id="KW-0472">Membrane</keyword>
<evidence type="ECO:0000256" key="1">
    <source>
        <dbReference type="SAM" id="Phobius"/>
    </source>
</evidence>
<dbReference type="KEGG" id="nsg:H3L94_09550"/>
<organism evidence="2 3">
    <name type="scientific">Neisseria shayeganii</name>
    <dbReference type="NCBI Taxonomy" id="607712"/>
    <lineage>
        <taxon>Bacteria</taxon>
        <taxon>Pseudomonadati</taxon>
        <taxon>Pseudomonadota</taxon>
        <taxon>Betaproteobacteria</taxon>
        <taxon>Neisseriales</taxon>
        <taxon>Neisseriaceae</taxon>
        <taxon>Neisseria</taxon>
    </lineage>
</organism>
<protein>
    <submittedName>
        <fullName evidence="2">Beta-carotene 15,15'-monooxygenase</fullName>
    </submittedName>
</protein>
<gene>
    <name evidence="2" type="ORF">H3L94_09550</name>
</gene>
<feature type="transmembrane region" description="Helical" evidence="1">
    <location>
        <begin position="12"/>
        <end position="32"/>
    </location>
</feature>
<accession>A0A7D7NDD5</accession>
<keyword evidence="2" id="KW-0560">Oxidoreductase</keyword>
<feature type="transmembrane region" description="Helical" evidence="1">
    <location>
        <begin position="101"/>
        <end position="123"/>
    </location>
</feature>
<dbReference type="EMBL" id="CP059567">
    <property type="protein sequence ID" value="QMT41656.1"/>
    <property type="molecule type" value="Genomic_DNA"/>
</dbReference>
<feature type="transmembrane region" description="Helical" evidence="1">
    <location>
        <begin position="62"/>
        <end position="81"/>
    </location>
</feature>
<feature type="transmembrane region" description="Helical" evidence="1">
    <location>
        <begin position="135"/>
        <end position="156"/>
    </location>
</feature>
<dbReference type="AlphaFoldDB" id="A0A7D7NDD5"/>